<comment type="caution">
    <text evidence="3">The sequence shown here is derived from an EMBL/GenBank/DDBJ whole genome shotgun (WGS) entry which is preliminary data.</text>
</comment>
<dbReference type="Gene3D" id="1.10.8.850">
    <property type="entry name" value="Histone-lysine N methyltransferase , C-terminal domain-like"/>
    <property type="match status" value="12"/>
</dbReference>
<feature type="region of interest" description="Disordered" evidence="1">
    <location>
        <begin position="1001"/>
        <end position="1064"/>
    </location>
</feature>
<dbReference type="AlphaFoldDB" id="A0AAV6WV04"/>
<evidence type="ECO:0000313" key="3">
    <source>
        <dbReference type="EMBL" id="KAG8370840.1"/>
    </source>
</evidence>
<dbReference type="InterPro" id="IPR018848">
    <property type="entry name" value="WIYLD_domain"/>
</dbReference>
<feature type="domain" description="WIYLD" evidence="2">
    <location>
        <begin position="350"/>
        <end position="401"/>
    </location>
</feature>
<feature type="compositionally biased region" description="Polar residues" evidence="1">
    <location>
        <begin position="886"/>
        <end position="902"/>
    </location>
</feature>
<feature type="domain" description="WIYLD" evidence="2">
    <location>
        <begin position="602"/>
        <end position="653"/>
    </location>
</feature>
<evidence type="ECO:0000259" key="2">
    <source>
        <dbReference type="Pfam" id="PF10440"/>
    </source>
</evidence>
<feature type="compositionally biased region" description="Polar residues" evidence="1">
    <location>
        <begin position="920"/>
        <end position="930"/>
    </location>
</feature>
<dbReference type="EMBL" id="WHWC01000013">
    <property type="protein sequence ID" value="KAG8370840.1"/>
    <property type="molecule type" value="Genomic_DNA"/>
</dbReference>
<name>A0AAV6WV04_9LAMI</name>
<dbReference type="Proteomes" id="UP000826271">
    <property type="component" value="Unassembled WGS sequence"/>
</dbReference>
<sequence length="1104" mass="123070">MLISKLTELQGCSPALVALADAVEMSNTDVKAKDTRTRVANAFRAMKAFGISEDKVKPALKNLLQLYDKNWVLIEVDNYRALADAVEMSNKDVKAKDSRTRIANAFRAMRAIGISEDEVKPALKNLLKLYDKNWALIEVDNYRALADAVGMSNKDVKAKDSRTRIANAFRAMRAIGISEDKVKPVLKNLLKLYDKNWALIEVDNYRALADAVGMSNKDVKAKDSRTRIANAFRAMRAIGISEDKVKPSLKNLLKLYDKNWALIEVDNYRALADAVEMSNEDVEAKDSRTRIANAFRAMRANGISEDKVKPALKNLLKLYDKNWALIEVDNYRALADAVEMSNKDVKAKDSRTRIANAFCAMRAIGISEDKVKPALKNLLKLYDKNWALIEEDNYRALADAVEMSNKDVKAKDSRTRIANAFRAMRAIGISEDKVKPALKNLLKLYDKNWALIEEDNYRALADAVEMSNKDVKAKDTRTRIASAFRAMRAIGISEDKVKPALKNLLKLYDKNWAPIEEDNYKALADAVEMSNKDVKAKDTRTRIANAFRAMKAIGISEDKVKPALKNLLKLYDKNWAPIEVDNYRALVDAVEMSNKDVKAKDTRTRIANAFRAMSAIGISEDKVKPALKNLLKLYDKNWALIEVDNYRALADAVEMSNKDVKAKDTRMRIANAFRAMSAIGISEDKVKPALKNLLKLYDKNWALIEEDNYRALADAVEMSNKDVKAKDTRERVANAFRAMRAIGISEDKVKPALKNLLKFYDKNLALIENDNYRALADAICESEKAEASVEQRSKKIVNSEAAGHSKKIVISEKESHLEEEAQATEEPERPLKRLRLRYRDGQTSSSNPSCSRVFKTPLAKPNKEPNELPESSPPKLNAPLAIVESPQPNVENTRVVKSQSLGKNKGKQPISPKPAHEENNTPLVNESRSPSYPMRLTDRGKESLSPQIPSLEKMSAPKSSSHALCLKEPPKQQDTANHDLIKSNDEPITDGIPCLEAPIEAINPDPSIKGDSSSRNGTFTEHLQPSVSPSVIEGETADATAAPKEPRNNGELAMISGESSSNLEIASSPFSKVKSLSYDLPRGSPDFHMPSLETLLKSVSKLLD</sequence>
<gene>
    <name evidence="3" type="ORF">BUALT_Bualt13G0025200</name>
</gene>
<dbReference type="InterPro" id="IPR043017">
    <property type="entry name" value="WIYLD_dom_sf"/>
</dbReference>
<feature type="domain" description="WIYLD" evidence="2">
    <location>
        <begin position="161"/>
        <end position="212"/>
    </location>
</feature>
<reference evidence="3" key="1">
    <citation type="submission" date="2019-10" db="EMBL/GenBank/DDBJ databases">
        <authorList>
            <person name="Zhang R."/>
            <person name="Pan Y."/>
            <person name="Wang J."/>
            <person name="Ma R."/>
            <person name="Yu S."/>
        </authorList>
    </citation>
    <scope>NUCLEOTIDE SEQUENCE</scope>
    <source>
        <strain evidence="3">LA-IB0</strain>
        <tissue evidence="3">Leaf</tissue>
    </source>
</reference>
<accession>A0AAV6WV04</accession>
<feature type="domain" description="WIYLD" evidence="2">
    <location>
        <begin position="476"/>
        <end position="527"/>
    </location>
</feature>
<feature type="domain" description="WIYLD" evidence="2">
    <location>
        <begin position="224"/>
        <end position="275"/>
    </location>
</feature>
<dbReference type="PANTHER" id="PTHR46450:SF1">
    <property type="entry name" value="INACTIVE HISTONE-LYSINE N-METHYLTRANSFERASE SUVR1-RELATED"/>
    <property type="match status" value="1"/>
</dbReference>
<feature type="compositionally biased region" description="Polar residues" evidence="1">
    <location>
        <begin position="1010"/>
        <end position="1029"/>
    </location>
</feature>
<feature type="region of interest" description="Disordered" evidence="1">
    <location>
        <begin position="812"/>
        <end position="963"/>
    </location>
</feature>
<feature type="domain" description="WIYLD" evidence="2">
    <location>
        <begin position="35"/>
        <end position="86"/>
    </location>
</feature>
<feature type="domain" description="WIYLD" evidence="2">
    <location>
        <begin position="413"/>
        <end position="464"/>
    </location>
</feature>
<organism evidence="3 4">
    <name type="scientific">Buddleja alternifolia</name>
    <dbReference type="NCBI Taxonomy" id="168488"/>
    <lineage>
        <taxon>Eukaryota</taxon>
        <taxon>Viridiplantae</taxon>
        <taxon>Streptophyta</taxon>
        <taxon>Embryophyta</taxon>
        <taxon>Tracheophyta</taxon>
        <taxon>Spermatophyta</taxon>
        <taxon>Magnoliopsida</taxon>
        <taxon>eudicotyledons</taxon>
        <taxon>Gunneridae</taxon>
        <taxon>Pentapetalae</taxon>
        <taxon>asterids</taxon>
        <taxon>lamiids</taxon>
        <taxon>Lamiales</taxon>
        <taxon>Scrophulariaceae</taxon>
        <taxon>Buddlejeae</taxon>
        <taxon>Buddleja</taxon>
    </lineage>
</organism>
<dbReference type="Pfam" id="PF10440">
    <property type="entry name" value="WIYLD"/>
    <property type="match status" value="12"/>
</dbReference>
<feature type="domain" description="WIYLD" evidence="2">
    <location>
        <begin position="287"/>
        <end position="338"/>
    </location>
</feature>
<evidence type="ECO:0000313" key="4">
    <source>
        <dbReference type="Proteomes" id="UP000826271"/>
    </source>
</evidence>
<feature type="domain" description="WIYLD" evidence="2">
    <location>
        <begin position="665"/>
        <end position="716"/>
    </location>
</feature>
<protein>
    <recommendedName>
        <fullName evidence="2">WIYLD domain-containing protein</fullName>
    </recommendedName>
</protein>
<proteinExistence type="predicted"/>
<feature type="compositionally biased region" description="Polar residues" evidence="1">
    <location>
        <begin position="841"/>
        <end position="850"/>
    </location>
</feature>
<dbReference type="PANTHER" id="PTHR46450">
    <property type="entry name" value="INACTIVE HISTONE-LYSINE N-METHYLTRANSFERASE SUVR1-RELATED"/>
    <property type="match status" value="1"/>
</dbReference>
<feature type="domain" description="WIYLD" evidence="2">
    <location>
        <begin position="98"/>
        <end position="149"/>
    </location>
</feature>
<feature type="domain" description="WIYLD" evidence="2">
    <location>
        <begin position="727"/>
        <end position="783"/>
    </location>
</feature>
<keyword evidence="4" id="KW-1185">Reference proteome</keyword>
<evidence type="ECO:0000256" key="1">
    <source>
        <dbReference type="SAM" id="MobiDB-lite"/>
    </source>
</evidence>
<feature type="domain" description="WIYLD" evidence="2">
    <location>
        <begin position="539"/>
        <end position="590"/>
    </location>
</feature>